<organism evidence="2 3">
    <name type="scientific">Staurois parvus</name>
    <dbReference type="NCBI Taxonomy" id="386267"/>
    <lineage>
        <taxon>Eukaryota</taxon>
        <taxon>Metazoa</taxon>
        <taxon>Chordata</taxon>
        <taxon>Craniata</taxon>
        <taxon>Vertebrata</taxon>
        <taxon>Euteleostomi</taxon>
        <taxon>Amphibia</taxon>
        <taxon>Batrachia</taxon>
        <taxon>Anura</taxon>
        <taxon>Neobatrachia</taxon>
        <taxon>Ranoidea</taxon>
        <taxon>Ranidae</taxon>
        <taxon>Staurois</taxon>
    </lineage>
</organism>
<evidence type="ECO:0000313" key="3">
    <source>
        <dbReference type="Proteomes" id="UP001162483"/>
    </source>
</evidence>
<proteinExistence type="predicted"/>
<dbReference type="Proteomes" id="UP001162483">
    <property type="component" value="Unassembled WGS sequence"/>
</dbReference>
<dbReference type="EMBL" id="CATNWA010014735">
    <property type="protein sequence ID" value="CAI9575309.1"/>
    <property type="molecule type" value="Genomic_DNA"/>
</dbReference>
<keyword evidence="3" id="KW-1185">Reference proteome</keyword>
<gene>
    <name evidence="2" type="ORF">SPARVUS_LOCUS8171514</name>
</gene>
<reference evidence="2" key="1">
    <citation type="submission" date="2023-05" db="EMBL/GenBank/DDBJ databases">
        <authorList>
            <person name="Stuckert A."/>
        </authorList>
    </citation>
    <scope>NUCLEOTIDE SEQUENCE</scope>
</reference>
<protein>
    <submittedName>
        <fullName evidence="2">Uncharacterized protein</fullName>
    </submittedName>
</protein>
<evidence type="ECO:0000256" key="1">
    <source>
        <dbReference type="SAM" id="MobiDB-lite"/>
    </source>
</evidence>
<name>A0ABN9DRP5_9NEOB</name>
<evidence type="ECO:0000313" key="2">
    <source>
        <dbReference type="EMBL" id="CAI9575309.1"/>
    </source>
</evidence>
<sequence>MMPADCFYKQREKIPPSPLPSIAFSGSPVPSREPENAVGVSAS</sequence>
<feature type="region of interest" description="Disordered" evidence="1">
    <location>
        <begin position="1"/>
        <end position="43"/>
    </location>
</feature>
<comment type="caution">
    <text evidence="2">The sequence shown here is derived from an EMBL/GenBank/DDBJ whole genome shotgun (WGS) entry which is preliminary data.</text>
</comment>
<accession>A0ABN9DRP5</accession>